<dbReference type="EMBL" id="WBOB01000016">
    <property type="protein sequence ID" value="KAB1977051.1"/>
    <property type="molecule type" value="Genomic_DNA"/>
</dbReference>
<reference evidence="5" key="8">
    <citation type="submission" date="2020-07" db="EMBL/GenBank/DDBJ databases">
        <title>Comparative genomics analyses of Lactobacillus crispatus isolated from different ecological niches.</title>
        <authorList>
            <person name="Mancino W."/>
            <person name="Mancabelli L."/>
            <person name="Lugli G.A."/>
            <person name="Milani C."/>
            <person name="Viappiani A."/>
            <person name="Anzalone R."/>
            <person name="Longhi G."/>
            <person name="Ventura M."/>
            <person name="Turroni F."/>
        </authorList>
    </citation>
    <scope>NUCLEOTIDE SEQUENCE</scope>
    <source>
        <strain evidence="5">LB65</strain>
    </source>
</reference>
<dbReference type="EMBL" id="JBETVU010000012">
    <property type="protein sequence ID" value="MES5150405.1"/>
    <property type="molecule type" value="Genomic_DNA"/>
</dbReference>
<name>A0A109DHV2_9LACO</name>
<keyword evidence="21" id="KW-1185">Reference proteome</keyword>
<accession>A0A109DHV2</accession>
<dbReference type="Proteomes" id="UP000464915">
    <property type="component" value="Chromosome"/>
</dbReference>
<proteinExistence type="predicted"/>
<dbReference type="EMBL" id="JASOGN010000024">
    <property type="protein sequence ID" value="MDK6502894.1"/>
    <property type="molecule type" value="Genomic_DNA"/>
</dbReference>
<reference evidence="11 20" key="7">
    <citation type="submission" date="2019-12" db="EMBL/GenBank/DDBJ databases">
        <title>Complete Genome Sequences of Lactobacillus strains, C25 and P38, Isolated from Chicken Cecum.</title>
        <authorList>
            <person name="Hassan H.M."/>
            <person name="Mendoza M."/>
            <person name="Rezvani M."/>
            <person name="Koci M.D."/>
            <person name="Dickey A.N."/>
            <person name="Scholl E.H."/>
        </authorList>
    </citation>
    <scope>NUCLEOTIDE SEQUENCE [LARGE SCALE GENOMIC DNA]</scope>
    <source>
        <strain evidence="11 20">C25</strain>
    </source>
</reference>
<evidence type="ECO:0000313" key="16">
    <source>
        <dbReference type="Proteomes" id="UP000235119"/>
    </source>
</evidence>
<dbReference type="EMBL" id="MKXG01000207">
    <property type="protein sequence ID" value="PJZ16015.1"/>
    <property type="molecule type" value="Genomic_DNA"/>
</dbReference>
<evidence type="ECO:0000313" key="12">
    <source>
        <dbReference type="EMBL" id="RXF58952.1"/>
    </source>
</evidence>
<reference evidence="2" key="10">
    <citation type="submission" date="2021-09" db="EMBL/GenBank/DDBJ databases">
        <authorList>
            <person name="Gilroy R."/>
        </authorList>
    </citation>
    <scope>NUCLEOTIDE SEQUENCE</scope>
    <source>
        <strain evidence="2">CHK194-22301</strain>
    </source>
</reference>
<dbReference type="EMBL" id="CP047142">
    <property type="protein sequence ID" value="QHQ67177.1"/>
    <property type="molecule type" value="Genomic_DNA"/>
</dbReference>
<dbReference type="AlphaFoldDB" id="A0A109DHV2"/>
<evidence type="ECO:0000313" key="11">
    <source>
        <dbReference type="EMBL" id="QHQ67177.1"/>
    </source>
</evidence>
<reference evidence="10 16" key="4">
    <citation type="submission" date="2017-12" db="EMBL/GenBank/DDBJ databases">
        <title>Phylogenetic diversity of female urinary microbiome.</title>
        <authorList>
            <person name="Thomas-White K."/>
            <person name="Wolfe A.J."/>
        </authorList>
    </citation>
    <scope>NUCLEOTIDE SEQUENCE [LARGE SCALE GENOMIC DNA]</scope>
    <source>
        <strain evidence="10 16">UMB0085</strain>
    </source>
</reference>
<keyword evidence="1" id="KW-0472">Membrane</keyword>
<evidence type="ECO:0000256" key="1">
    <source>
        <dbReference type="SAM" id="Phobius"/>
    </source>
</evidence>
<dbReference type="EMBL" id="JACCPP010000001">
    <property type="protein sequence ID" value="MBI1707036.1"/>
    <property type="molecule type" value="Genomic_DNA"/>
</dbReference>
<evidence type="ECO:0000313" key="2">
    <source>
        <dbReference type="EMBL" id="HJF10156.1"/>
    </source>
</evidence>
<sequence>MLSLLLTLLLLWLFFKLGIGLIKIIGFLLVVGIMFFFFAYLLIPFLAIALAGSLLWATLK</sequence>
<evidence type="ECO:0000313" key="3">
    <source>
        <dbReference type="EMBL" id="KAB1977051.1"/>
    </source>
</evidence>
<organism evidence="4 14">
    <name type="scientific">Lactobacillus crispatus</name>
    <dbReference type="NCBI Taxonomy" id="47770"/>
    <lineage>
        <taxon>Bacteria</taxon>
        <taxon>Bacillati</taxon>
        <taxon>Bacillota</taxon>
        <taxon>Bacilli</taxon>
        <taxon>Lactobacillales</taxon>
        <taxon>Lactobacillaceae</taxon>
        <taxon>Lactobacillus</taxon>
    </lineage>
</organism>
<accession>A0A6P1TWY1</accession>
<gene>
    <name evidence="8" type="ORF">ABVC42_10910</name>
    <name evidence="4" type="ORF">AEL95_03500</name>
    <name evidence="9" type="ORF">BHU41_01405</name>
    <name evidence="13" type="ORF">CEE75_00310</name>
    <name evidence="10" type="ORF">CYJ79_07135</name>
    <name evidence="12" type="ORF">ERD32_02800</name>
    <name evidence="3" type="ORF">F8251_04580</name>
    <name evidence="11" type="ORF">GSR61_00255</name>
    <name evidence="5" type="ORF">HYQ56_0013</name>
    <name evidence="2" type="ORF">K8V23_05120</name>
    <name evidence="6" type="ORF">QP235_06740</name>
    <name evidence="7" type="ORF">RON39_08190</name>
</gene>
<reference evidence="2" key="9">
    <citation type="journal article" date="2021" name="PeerJ">
        <title>Extensive microbial diversity within the chicken gut microbiome revealed by metagenomics and culture.</title>
        <authorList>
            <person name="Gilroy R."/>
            <person name="Ravi A."/>
            <person name="Getino M."/>
            <person name="Pursley I."/>
            <person name="Horton D.L."/>
            <person name="Alikhan N.F."/>
            <person name="Baker D."/>
            <person name="Gharbi K."/>
            <person name="Hall N."/>
            <person name="Watson M."/>
            <person name="Adriaenssens E.M."/>
            <person name="Foster-Nyarko E."/>
            <person name="Jarju S."/>
            <person name="Secka A."/>
            <person name="Antonio M."/>
            <person name="Oren A."/>
            <person name="Chaudhuri R.R."/>
            <person name="La Ragione R."/>
            <person name="Hildebrand F."/>
            <person name="Pallen M.J."/>
        </authorList>
    </citation>
    <scope>NUCLEOTIDE SEQUENCE</scope>
    <source>
        <strain evidence="2">CHK194-22301</strain>
    </source>
</reference>
<reference evidence="9 15" key="2">
    <citation type="submission" date="2016-10" db="EMBL/GenBank/DDBJ databases">
        <title>WGS of isloates from the oral cavity of healthy individuals.</title>
        <authorList>
            <person name="Sharma S."/>
            <person name="Pal V.K."/>
            <person name="Patil P.B."/>
            <person name="Korpole S."/>
            <person name="Grover V."/>
        </authorList>
    </citation>
    <scope>NUCLEOTIDE SEQUENCE [LARGE SCALE GENOMIC DNA]</scope>
    <source>
        <strain evidence="9 15">DISK12</strain>
    </source>
</reference>
<dbReference type="PATRIC" id="fig|47770.28.peg.115"/>
<reference evidence="13 18" key="3">
    <citation type="submission" date="2017-06" db="EMBL/GenBank/DDBJ databases">
        <authorList>
            <person name="Swanenburg J."/>
            <person name="Kort R."/>
        </authorList>
    </citation>
    <scope>NUCLEOTIDE SEQUENCE [LARGE SCALE GENOMIC DNA]</scope>
    <source>
        <strain evidence="13 18">RL05</strain>
    </source>
</reference>
<evidence type="ECO:0000313" key="13">
    <source>
        <dbReference type="EMBL" id="TDN34581.1"/>
    </source>
</evidence>
<dbReference type="EMBL" id="PKIW01000031">
    <property type="protein sequence ID" value="PLT11050.1"/>
    <property type="molecule type" value="Genomic_DNA"/>
</dbReference>
<reference evidence="6" key="11">
    <citation type="submission" date="2023-05" db="EMBL/GenBank/DDBJ databases">
        <title>Cataloging the Phylogenetic Diversity of Human Bladder Bacteria.</title>
        <authorList>
            <person name="Du J."/>
        </authorList>
    </citation>
    <scope>NUCLEOTIDE SEQUENCE</scope>
    <source>
        <strain evidence="6">UMB9226</strain>
    </source>
</reference>
<dbReference type="Proteomes" id="UP000231914">
    <property type="component" value="Unassembled WGS sequence"/>
</dbReference>
<feature type="transmembrane region" description="Helical" evidence="1">
    <location>
        <begin position="30"/>
        <end position="57"/>
    </location>
</feature>
<evidence type="ECO:0000313" key="14">
    <source>
        <dbReference type="Proteomes" id="UP000067598"/>
    </source>
</evidence>
<evidence type="ECO:0000313" key="21">
    <source>
        <dbReference type="Proteomes" id="UP001434419"/>
    </source>
</evidence>
<evidence type="ECO:0000313" key="18">
    <source>
        <dbReference type="Proteomes" id="UP000295195"/>
    </source>
</evidence>
<evidence type="ECO:0000313" key="20">
    <source>
        <dbReference type="Proteomes" id="UP000464915"/>
    </source>
</evidence>
<reference evidence="4 14" key="1">
    <citation type="journal article" date="2016" name="Microbiology (Mosc.)">
        <title>Comparison of Lactobacillus crispatus isolates from Lactobacillus-dominated vaginal microbiomes with isolates from microbiomes containing bacterial vaginosis-associated bacteria.</title>
        <authorList>
            <person name="Abdelmaksoud A.A."/>
            <person name="Koparde V.N."/>
            <person name="Sheth N.U."/>
            <person name="Serrano M.G."/>
            <person name="Glascock A.L."/>
            <person name="Fettweis J.M."/>
            <person name="Strauss Iii J.F."/>
            <person name="Buck G.A."/>
            <person name="Jefferson K.K."/>
        </authorList>
    </citation>
    <scope>NUCLEOTIDE SEQUENCE [LARGE SCALE GENOMIC DNA]</scope>
    <source>
        <strain evidence="4 14">VMC3</strain>
    </source>
</reference>
<dbReference type="Proteomes" id="UP000289808">
    <property type="component" value="Unassembled WGS sequence"/>
</dbReference>
<dbReference type="Proteomes" id="UP000235119">
    <property type="component" value="Unassembled WGS sequence"/>
</dbReference>
<evidence type="ECO:0000313" key="19">
    <source>
        <dbReference type="Proteomes" id="UP000430323"/>
    </source>
</evidence>
<evidence type="ECO:0000313" key="5">
    <source>
        <dbReference type="EMBL" id="MBI1707036.1"/>
    </source>
</evidence>
<evidence type="ECO:0000313" key="4">
    <source>
        <dbReference type="EMBL" id="KWU04222.1"/>
    </source>
</evidence>
<dbReference type="EMBL" id="NKLP01000006">
    <property type="protein sequence ID" value="TDN34581.1"/>
    <property type="molecule type" value="Genomic_DNA"/>
</dbReference>
<keyword evidence="1" id="KW-0812">Transmembrane</keyword>
<dbReference type="EMBL" id="SCLX01000010">
    <property type="protein sequence ID" value="RXF58952.1"/>
    <property type="molecule type" value="Genomic_DNA"/>
</dbReference>
<evidence type="ECO:0000313" key="6">
    <source>
        <dbReference type="EMBL" id="MDK6502894.1"/>
    </source>
</evidence>
<reference evidence="8" key="13">
    <citation type="submission" date="2024-06" db="EMBL/GenBank/DDBJ databases">
        <title>Vaginal Lactobacillus fatty acid response mechanisms reveal a metabolite-targeted strategy for bacterial vaginosis treatment.</title>
        <authorList>
            <person name="Zhu M."/>
            <person name="Blainey P.C."/>
            <person name="Bloom S.M."/>
            <person name="Kwon D.S."/>
        </authorList>
    </citation>
    <scope>NUCLEOTIDE SEQUENCE</scope>
    <source>
        <strain evidence="8">194_F1_1</strain>
    </source>
</reference>
<evidence type="ECO:0000313" key="9">
    <source>
        <dbReference type="EMBL" id="PJZ16015.1"/>
    </source>
</evidence>
<dbReference type="EMBL" id="LJGP01000011">
    <property type="protein sequence ID" value="KWU04222.1"/>
    <property type="molecule type" value="Genomic_DNA"/>
</dbReference>
<reference evidence="3 19" key="6">
    <citation type="submission" date="2019-09" db="EMBL/GenBank/DDBJ databases">
        <title>Investigation of probiotic properties of different lactic acid bacteria.</title>
        <authorList>
            <person name="Jaomanjaka F."/>
            <person name="Blanc P."/>
        </authorList>
    </citation>
    <scope>NUCLEOTIDE SEQUENCE [LARGE SCALE GENOMIC DNA]</scope>
    <source>
        <strain evidence="3 19">BIO6272</strain>
    </source>
</reference>
<dbReference type="EMBL" id="JAVTXN010000044">
    <property type="protein sequence ID" value="MDT9610091.1"/>
    <property type="molecule type" value="Genomic_DNA"/>
</dbReference>
<dbReference type="Proteomes" id="UP000430323">
    <property type="component" value="Unassembled WGS sequence"/>
</dbReference>
<keyword evidence="1" id="KW-1133">Transmembrane helix</keyword>
<reference evidence="12 17" key="5">
    <citation type="submission" date="2019-01" db="EMBL/GenBank/DDBJ databases">
        <title>The genome sequence of Lactobacillus crispatus L49.</title>
        <authorList>
            <person name="Zhong J."/>
            <person name="Zhang J."/>
        </authorList>
    </citation>
    <scope>NUCLEOTIDE SEQUENCE [LARGE SCALE GENOMIC DNA]</scope>
    <source>
        <strain evidence="12 17">L49</strain>
    </source>
</reference>
<evidence type="ECO:0000313" key="7">
    <source>
        <dbReference type="EMBL" id="MDT9610091.1"/>
    </source>
</evidence>
<dbReference type="Proteomes" id="UP001253287">
    <property type="component" value="Unassembled WGS sequence"/>
</dbReference>
<dbReference type="Proteomes" id="UP001434419">
    <property type="component" value="Unassembled WGS sequence"/>
</dbReference>
<evidence type="ECO:0000313" key="10">
    <source>
        <dbReference type="EMBL" id="PLT11050.1"/>
    </source>
</evidence>
<dbReference type="Proteomes" id="UP000784793">
    <property type="component" value="Unassembled WGS sequence"/>
</dbReference>
<dbReference type="Proteomes" id="UP001230300">
    <property type="component" value="Unassembled WGS sequence"/>
</dbReference>
<dbReference type="EMBL" id="DYXB01000080">
    <property type="protein sequence ID" value="HJF10156.1"/>
    <property type="molecule type" value="Genomic_DNA"/>
</dbReference>
<dbReference type="RefSeq" id="WP_005720623.1">
    <property type="nucleotide sequence ID" value="NZ_AP025162.1"/>
</dbReference>
<protein>
    <submittedName>
        <fullName evidence="4">Uncharacterized protein</fullName>
    </submittedName>
</protein>
<dbReference type="Proteomes" id="UP000295195">
    <property type="component" value="Unassembled WGS sequence"/>
</dbReference>
<dbReference type="Proteomes" id="UP001194414">
    <property type="component" value="Unassembled WGS sequence"/>
</dbReference>
<reference evidence="7" key="12">
    <citation type="submission" date="2023-08" db="EMBL/GenBank/DDBJ databases">
        <title>Lactobacillus from the Female Urinary Tract.</title>
        <authorList>
            <person name="Stegman N."/>
            <person name="Jackson B."/>
            <person name="Steiling M."/>
            <person name="Sedano C."/>
            <person name="Wolfe A."/>
            <person name="Putonti C."/>
        </authorList>
    </citation>
    <scope>NUCLEOTIDE SEQUENCE</scope>
    <source>
        <strain evidence="7">UMB5661</strain>
    </source>
</reference>
<dbReference type="GeneID" id="69822437"/>
<evidence type="ECO:0000313" key="8">
    <source>
        <dbReference type="EMBL" id="MES5150405.1"/>
    </source>
</evidence>
<evidence type="ECO:0000313" key="17">
    <source>
        <dbReference type="Proteomes" id="UP000289808"/>
    </source>
</evidence>
<dbReference type="Proteomes" id="UP000067598">
    <property type="component" value="Unassembled WGS sequence"/>
</dbReference>
<evidence type="ECO:0000313" key="15">
    <source>
        <dbReference type="Proteomes" id="UP000231914"/>
    </source>
</evidence>